<organism evidence="2">
    <name type="scientific">bioreactor metagenome</name>
    <dbReference type="NCBI Taxonomy" id="1076179"/>
    <lineage>
        <taxon>unclassified sequences</taxon>
        <taxon>metagenomes</taxon>
        <taxon>ecological metagenomes</taxon>
    </lineage>
</organism>
<gene>
    <name evidence="2" type="ORF">SDC9_170456</name>
</gene>
<name>A0A645G838_9ZZZZ</name>
<dbReference type="EMBL" id="VSSQ01071470">
    <property type="protein sequence ID" value="MPN23071.1"/>
    <property type="molecule type" value="Genomic_DNA"/>
</dbReference>
<sequence>MQIHARQGAFLAALEAEAVLATHFAERRDMELLACRLLAAPGQVGACQQIGMALAKGVVDFRQHGGQRAIAAVRIPETYGLENVAQHAREGVQPDCTIGSVNAFAVQQLLEPVQGIGSALAVVAVVKADPAEPFAPQHVIGLHAQAAHWQHEEVARISEGMFDGAQTSMPDMAEADEGPSVHAAPLMAGLTGSLGKTSSRPSAASSPDRRPSS</sequence>
<evidence type="ECO:0000313" key="2">
    <source>
        <dbReference type="EMBL" id="MPN23071.1"/>
    </source>
</evidence>
<reference evidence="2" key="1">
    <citation type="submission" date="2019-08" db="EMBL/GenBank/DDBJ databases">
        <authorList>
            <person name="Kucharzyk K."/>
            <person name="Murdoch R.W."/>
            <person name="Higgins S."/>
            <person name="Loffler F."/>
        </authorList>
    </citation>
    <scope>NUCLEOTIDE SEQUENCE</scope>
</reference>
<comment type="caution">
    <text evidence="2">The sequence shown here is derived from an EMBL/GenBank/DDBJ whole genome shotgun (WGS) entry which is preliminary data.</text>
</comment>
<protein>
    <submittedName>
        <fullName evidence="2">Uncharacterized protein</fullName>
    </submittedName>
</protein>
<accession>A0A645G838</accession>
<evidence type="ECO:0000256" key="1">
    <source>
        <dbReference type="SAM" id="MobiDB-lite"/>
    </source>
</evidence>
<proteinExistence type="predicted"/>
<feature type="region of interest" description="Disordered" evidence="1">
    <location>
        <begin position="175"/>
        <end position="213"/>
    </location>
</feature>
<dbReference type="AlphaFoldDB" id="A0A645G838"/>